<comment type="similarity">
    <text evidence="1 7">Belongs to the RecO family.</text>
</comment>
<dbReference type="Pfam" id="PF11967">
    <property type="entry name" value="RecO_N"/>
    <property type="match status" value="1"/>
</dbReference>
<dbReference type="SUPFAM" id="SSF57863">
    <property type="entry name" value="ArfGap/RecO-like zinc finger"/>
    <property type="match status" value="1"/>
</dbReference>
<dbReference type="Gene3D" id="1.20.1440.120">
    <property type="entry name" value="Recombination protein O, C-terminal domain"/>
    <property type="match status" value="1"/>
</dbReference>
<comment type="function">
    <text evidence="7">Involved in DNA repair and RecF pathway recombination.</text>
</comment>
<evidence type="ECO:0000259" key="8">
    <source>
        <dbReference type="Pfam" id="PF11967"/>
    </source>
</evidence>
<keyword evidence="5 7" id="KW-0234">DNA repair</keyword>
<keyword evidence="10" id="KW-1185">Reference proteome</keyword>
<reference evidence="10" key="1">
    <citation type="submission" date="2016-10" db="EMBL/GenBank/DDBJ databases">
        <authorList>
            <person name="Varghese N."/>
            <person name="Submissions S."/>
        </authorList>
    </citation>
    <scope>NUCLEOTIDE SEQUENCE [LARGE SCALE GENOMIC DNA]</scope>
    <source>
        <strain evidence="10">DSM 22361</strain>
    </source>
</reference>
<dbReference type="InterPro" id="IPR003717">
    <property type="entry name" value="RecO"/>
</dbReference>
<evidence type="ECO:0000313" key="10">
    <source>
        <dbReference type="Proteomes" id="UP000236731"/>
    </source>
</evidence>
<feature type="domain" description="DNA replication/recombination mediator RecO N-terminal" evidence="8">
    <location>
        <begin position="1"/>
        <end position="76"/>
    </location>
</feature>
<evidence type="ECO:0000256" key="5">
    <source>
        <dbReference type="ARBA" id="ARBA00023204"/>
    </source>
</evidence>
<dbReference type="Proteomes" id="UP000236731">
    <property type="component" value="Unassembled WGS sequence"/>
</dbReference>
<organism evidence="9 10">
    <name type="scientific">Sphingobacterium lactis</name>
    <dbReference type="NCBI Taxonomy" id="797291"/>
    <lineage>
        <taxon>Bacteria</taxon>
        <taxon>Pseudomonadati</taxon>
        <taxon>Bacteroidota</taxon>
        <taxon>Sphingobacteriia</taxon>
        <taxon>Sphingobacteriales</taxon>
        <taxon>Sphingobacteriaceae</taxon>
        <taxon>Sphingobacterium</taxon>
    </lineage>
</organism>
<dbReference type="PANTHER" id="PTHR33991">
    <property type="entry name" value="DNA REPAIR PROTEIN RECO"/>
    <property type="match status" value="1"/>
</dbReference>
<evidence type="ECO:0000256" key="3">
    <source>
        <dbReference type="ARBA" id="ARBA00022763"/>
    </source>
</evidence>
<dbReference type="InterPro" id="IPR022572">
    <property type="entry name" value="DNA_rep/recomb_RecO_N"/>
</dbReference>
<dbReference type="Pfam" id="PF02565">
    <property type="entry name" value="RecO_C"/>
    <property type="match status" value="1"/>
</dbReference>
<dbReference type="EMBL" id="FNUT01000007">
    <property type="protein sequence ID" value="SEG39997.1"/>
    <property type="molecule type" value="Genomic_DNA"/>
</dbReference>
<dbReference type="AlphaFoldDB" id="A0A1H5ZWB6"/>
<dbReference type="SUPFAM" id="SSF50249">
    <property type="entry name" value="Nucleic acid-binding proteins"/>
    <property type="match status" value="1"/>
</dbReference>
<dbReference type="Gene3D" id="2.40.50.140">
    <property type="entry name" value="Nucleic acid-binding proteins"/>
    <property type="match status" value="1"/>
</dbReference>
<sequence length="239" mass="27687">MLQRTKGITLKLTNYSESSVVAQIYTEALGLQSYLINGARKPKAKISTNMLQPFHLLELVVYNKENNNLQRIKEAQQTPVLKSIPLDIVKSSIAIFLNEVLYKVLRHQHPEPQLFHFLESAISWLDETDEGLANYHLVFLAKLSHYLGFRPIVTEQAYFDLVEGQFSSLLPAHTYTLQEPYSGYLRQILRASFSNSKDIRLSREDRSYLLQKLVDYYRLHTENFGEINSLFILEEIFGN</sequence>
<keyword evidence="3 7" id="KW-0227">DNA damage</keyword>
<evidence type="ECO:0000256" key="7">
    <source>
        <dbReference type="HAMAP-Rule" id="MF_00201"/>
    </source>
</evidence>
<gene>
    <name evidence="7" type="primary">recO</name>
    <name evidence="9" type="ORF">SAMN05421877_107192</name>
</gene>
<dbReference type="NCBIfam" id="TIGR00613">
    <property type="entry name" value="reco"/>
    <property type="match status" value="1"/>
</dbReference>
<evidence type="ECO:0000313" key="9">
    <source>
        <dbReference type="EMBL" id="SEG39997.1"/>
    </source>
</evidence>
<dbReference type="GO" id="GO:0006302">
    <property type="term" value="P:double-strand break repair"/>
    <property type="evidence" value="ECO:0007669"/>
    <property type="project" value="TreeGrafter"/>
</dbReference>
<protein>
    <recommendedName>
        <fullName evidence="2 7">DNA repair protein RecO</fullName>
    </recommendedName>
    <alternativeName>
        <fullName evidence="6 7">Recombination protein O</fullName>
    </alternativeName>
</protein>
<dbReference type="InterPro" id="IPR037278">
    <property type="entry name" value="ARFGAP/RecO"/>
</dbReference>
<dbReference type="PANTHER" id="PTHR33991:SF1">
    <property type="entry name" value="DNA REPAIR PROTEIN RECO"/>
    <property type="match status" value="1"/>
</dbReference>
<dbReference type="InterPro" id="IPR042242">
    <property type="entry name" value="RecO_C"/>
</dbReference>
<dbReference type="GO" id="GO:0043590">
    <property type="term" value="C:bacterial nucleoid"/>
    <property type="evidence" value="ECO:0007669"/>
    <property type="project" value="TreeGrafter"/>
</dbReference>
<evidence type="ECO:0000256" key="1">
    <source>
        <dbReference type="ARBA" id="ARBA00007452"/>
    </source>
</evidence>
<dbReference type="HAMAP" id="MF_00201">
    <property type="entry name" value="RecO"/>
    <property type="match status" value="1"/>
</dbReference>
<keyword evidence="4 7" id="KW-0233">DNA recombination</keyword>
<dbReference type="RefSeq" id="WP_103906623.1">
    <property type="nucleotide sequence ID" value="NZ_CP049246.1"/>
</dbReference>
<evidence type="ECO:0000256" key="4">
    <source>
        <dbReference type="ARBA" id="ARBA00023172"/>
    </source>
</evidence>
<proteinExistence type="inferred from homology"/>
<accession>A0A1H5ZWB6</accession>
<dbReference type="OrthoDB" id="9789152at2"/>
<name>A0A1H5ZWB6_9SPHI</name>
<dbReference type="InterPro" id="IPR012340">
    <property type="entry name" value="NA-bd_OB-fold"/>
</dbReference>
<evidence type="ECO:0000256" key="6">
    <source>
        <dbReference type="ARBA" id="ARBA00033409"/>
    </source>
</evidence>
<dbReference type="GO" id="GO:0006310">
    <property type="term" value="P:DNA recombination"/>
    <property type="evidence" value="ECO:0007669"/>
    <property type="project" value="UniProtKB-UniRule"/>
</dbReference>
<evidence type="ECO:0000256" key="2">
    <source>
        <dbReference type="ARBA" id="ARBA00021310"/>
    </source>
</evidence>